<keyword evidence="2" id="KW-1185">Reference proteome</keyword>
<gene>
    <name evidence="1" type="ORF">G7067_11175</name>
</gene>
<evidence type="ECO:0000313" key="2">
    <source>
        <dbReference type="Proteomes" id="UP000501387"/>
    </source>
</evidence>
<sequence>MTTLSAVAGIALALAGTGVSDALWNAQAEVADLQVVAGTPGLEIALGTEPGVPATTVLFPEETWTKMLPGDAACSAITVTNSGDIPLSLQARTNDLTGAPMTILLSEGPCDAPSGPAFAGTEEPTELAEPLAPQASRTFGVTVSINTDASNTYQGKTVAPELVVFVTGRSVPSQP</sequence>
<dbReference type="AlphaFoldDB" id="A0A6G8FKE4"/>
<dbReference type="RefSeq" id="WP_166324339.1">
    <property type="nucleotide sequence ID" value="NZ_CP049934.1"/>
</dbReference>
<dbReference type="KEGG" id="lins:G7067_11175"/>
<proteinExistence type="predicted"/>
<dbReference type="Proteomes" id="UP000501387">
    <property type="component" value="Chromosome"/>
</dbReference>
<protein>
    <submittedName>
        <fullName evidence="1">Uncharacterized protein</fullName>
    </submittedName>
</protein>
<accession>A0A6G8FKE4</accession>
<dbReference type="EMBL" id="CP049934">
    <property type="protein sequence ID" value="QIM16837.1"/>
    <property type="molecule type" value="Genomic_DNA"/>
</dbReference>
<name>A0A6G8FKE4_9MICO</name>
<organism evidence="1 2">
    <name type="scientific">Leucobacter insecticola</name>
    <dbReference type="NCBI Taxonomy" id="2714934"/>
    <lineage>
        <taxon>Bacteria</taxon>
        <taxon>Bacillati</taxon>
        <taxon>Actinomycetota</taxon>
        <taxon>Actinomycetes</taxon>
        <taxon>Micrococcales</taxon>
        <taxon>Microbacteriaceae</taxon>
        <taxon>Leucobacter</taxon>
    </lineage>
</organism>
<evidence type="ECO:0000313" key="1">
    <source>
        <dbReference type="EMBL" id="QIM16837.1"/>
    </source>
</evidence>
<reference evidence="1 2" key="1">
    <citation type="submission" date="2020-03" db="EMBL/GenBank/DDBJ databases">
        <title>Leucobacter sp. nov., isolated from beetles.</title>
        <authorList>
            <person name="Hyun D.-W."/>
            <person name="Bae J.-W."/>
        </authorList>
    </citation>
    <scope>NUCLEOTIDE SEQUENCE [LARGE SCALE GENOMIC DNA]</scope>
    <source>
        <strain evidence="1 2">HDW9B</strain>
    </source>
</reference>